<dbReference type="EMBL" id="UZAI01017964">
    <property type="protein sequence ID" value="VDP31556.1"/>
    <property type="molecule type" value="Genomic_DNA"/>
</dbReference>
<evidence type="ECO:0000313" key="1">
    <source>
        <dbReference type="EMBL" id="VDP31556.1"/>
    </source>
</evidence>
<evidence type="ECO:0000313" key="2">
    <source>
        <dbReference type="Proteomes" id="UP000277204"/>
    </source>
</evidence>
<accession>A0A183MTQ2</accession>
<proteinExistence type="predicted"/>
<keyword evidence="2" id="KW-1185">Reference proteome</keyword>
<protein>
    <submittedName>
        <fullName evidence="1">Uncharacterized protein</fullName>
    </submittedName>
</protein>
<sequence>MKQLNDTTKKLAGKYDKPERPVKDKVKPIAEIQGQRNRWVGHFEEFSNRPAPFNQLNIEAAHTSFYRCQSTNDRINQDDHQTNQE</sequence>
<reference evidence="1 2" key="1">
    <citation type="submission" date="2018-11" db="EMBL/GenBank/DDBJ databases">
        <authorList>
            <consortium name="Pathogen Informatics"/>
        </authorList>
    </citation>
    <scope>NUCLEOTIDE SEQUENCE [LARGE SCALE GENOMIC DNA]</scope>
    <source>
        <strain evidence="1 2">Zambia</strain>
    </source>
</reference>
<dbReference type="Proteomes" id="UP000277204">
    <property type="component" value="Unassembled WGS sequence"/>
</dbReference>
<gene>
    <name evidence="1" type="ORF">SMRZ_LOCUS19427</name>
</gene>
<organism evidence="1 2">
    <name type="scientific">Schistosoma margrebowiei</name>
    <dbReference type="NCBI Taxonomy" id="48269"/>
    <lineage>
        <taxon>Eukaryota</taxon>
        <taxon>Metazoa</taxon>
        <taxon>Spiralia</taxon>
        <taxon>Lophotrochozoa</taxon>
        <taxon>Platyhelminthes</taxon>
        <taxon>Trematoda</taxon>
        <taxon>Digenea</taxon>
        <taxon>Strigeidida</taxon>
        <taxon>Schistosomatoidea</taxon>
        <taxon>Schistosomatidae</taxon>
        <taxon>Schistosoma</taxon>
    </lineage>
</organism>
<dbReference type="AlphaFoldDB" id="A0A183MTQ2"/>
<name>A0A183MTQ2_9TREM</name>